<feature type="repeat" description="ANK" evidence="3">
    <location>
        <begin position="119"/>
        <end position="151"/>
    </location>
</feature>
<accession>A0A8H3WIH0</accession>
<comment type="caution">
    <text evidence="4">The sequence shown here is derived from an EMBL/GenBank/DDBJ whole genome shotgun (WGS) entry which is preliminary data.</text>
</comment>
<dbReference type="InterPro" id="IPR002110">
    <property type="entry name" value="Ankyrin_rpt"/>
</dbReference>
<dbReference type="PANTHER" id="PTHR24171">
    <property type="entry name" value="ANKYRIN REPEAT DOMAIN-CONTAINING PROTEIN 39-RELATED"/>
    <property type="match status" value="1"/>
</dbReference>
<dbReference type="InterPro" id="IPR036770">
    <property type="entry name" value="Ankyrin_rpt-contain_sf"/>
</dbReference>
<feature type="repeat" description="ANK" evidence="3">
    <location>
        <begin position="53"/>
        <end position="85"/>
    </location>
</feature>
<sequence length="429" mass="47341">LIWLVNNSTPAHRAIKRKSSDPLAVLLSHLKRVESSLGCNLAEEVATQSKGDSGNTPLHRAAIKKNVVAARLLIAHGADPDAANSSGMAPLHMAADHDDAAMIEYLLDQGASIDIRDYRGRTALQTAILKDSIQAIEVLLDRGTRINVNDGGNSFLFLDETKPFHMLLATGMKVNQPGALGLPVWSSALVKVEIATFLINSDFARDINIDPQTMLLWQSWWQVQLLAKGSSRRCLPLFYRRLGPTFLRRLGESEDTSGGRNFSLLCFAAHHGRVDEVRNLLKMGLGMECEGSASGTALMAAAHEGRADVVKLLVFHGAKMQYKRGQSWISAVDVAKSFPKLVAWLLVGRFVEQGKLQMPVDTSSDSAARTRPWSGVRQGVFVFEGKFQRNRNHSSIKWFQYLEKVRRMTRGTVAVSELWMPMTDGDTGH</sequence>
<dbReference type="SUPFAM" id="SSF48403">
    <property type="entry name" value="Ankyrin repeat"/>
    <property type="match status" value="1"/>
</dbReference>
<keyword evidence="5" id="KW-1185">Reference proteome</keyword>
<dbReference type="PANTHER" id="PTHR24171:SF9">
    <property type="entry name" value="ANKYRIN REPEAT DOMAIN-CONTAINING PROTEIN 39"/>
    <property type="match status" value="1"/>
</dbReference>
<dbReference type="Pfam" id="PF12796">
    <property type="entry name" value="Ank_2"/>
    <property type="match status" value="2"/>
</dbReference>
<dbReference type="Proteomes" id="UP000434172">
    <property type="component" value="Unassembled WGS sequence"/>
</dbReference>
<evidence type="ECO:0000256" key="2">
    <source>
        <dbReference type="ARBA" id="ARBA00023043"/>
    </source>
</evidence>
<dbReference type="Gene3D" id="1.25.40.20">
    <property type="entry name" value="Ankyrin repeat-containing domain"/>
    <property type="match status" value="2"/>
</dbReference>
<protein>
    <submittedName>
        <fullName evidence="4">Ankyrin epithelial</fullName>
    </submittedName>
</protein>
<name>A0A8H3WIH0_9PEZI</name>
<dbReference type="SMART" id="SM00248">
    <property type="entry name" value="ANK"/>
    <property type="match status" value="6"/>
</dbReference>
<evidence type="ECO:0000256" key="3">
    <source>
        <dbReference type="PROSITE-ProRule" id="PRU00023"/>
    </source>
</evidence>
<evidence type="ECO:0000313" key="4">
    <source>
        <dbReference type="EMBL" id="KAF0327050.1"/>
    </source>
</evidence>
<reference evidence="4 5" key="1">
    <citation type="submission" date="2019-12" db="EMBL/GenBank/DDBJ databases">
        <title>A genome sequence resource for the geographically widespread anthracnose pathogen Colletotrichum asianum.</title>
        <authorList>
            <person name="Meng Y."/>
        </authorList>
    </citation>
    <scope>NUCLEOTIDE SEQUENCE [LARGE SCALE GENOMIC DNA]</scope>
    <source>
        <strain evidence="4 5">ICMP 18580</strain>
    </source>
</reference>
<dbReference type="OrthoDB" id="194358at2759"/>
<dbReference type="PROSITE" id="PS50297">
    <property type="entry name" value="ANK_REP_REGION"/>
    <property type="match status" value="3"/>
</dbReference>
<proteinExistence type="predicted"/>
<feature type="repeat" description="ANK" evidence="3">
    <location>
        <begin position="86"/>
        <end position="118"/>
    </location>
</feature>
<evidence type="ECO:0000256" key="1">
    <source>
        <dbReference type="ARBA" id="ARBA00022737"/>
    </source>
</evidence>
<organism evidence="4 5">
    <name type="scientific">Colletotrichum asianum</name>
    <dbReference type="NCBI Taxonomy" id="702518"/>
    <lineage>
        <taxon>Eukaryota</taxon>
        <taxon>Fungi</taxon>
        <taxon>Dikarya</taxon>
        <taxon>Ascomycota</taxon>
        <taxon>Pezizomycotina</taxon>
        <taxon>Sordariomycetes</taxon>
        <taxon>Hypocreomycetidae</taxon>
        <taxon>Glomerellales</taxon>
        <taxon>Glomerellaceae</taxon>
        <taxon>Colletotrichum</taxon>
        <taxon>Colletotrichum gloeosporioides species complex</taxon>
    </lineage>
</organism>
<evidence type="ECO:0000313" key="5">
    <source>
        <dbReference type="Proteomes" id="UP000434172"/>
    </source>
</evidence>
<gene>
    <name evidence="4" type="ORF">GQ607_005814</name>
</gene>
<feature type="repeat" description="ANK" evidence="3">
    <location>
        <begin position="293"/>
        <end position="325"/>
    </location>
</feature>
<keyword evidence="2 3" id="KW-0040">ANK repeat</keyword>
<dbReference type="PROSITE" id="PS50088">
    <property type="entry name" value="ANK_REPEAT"/>
    <property type="match status" value="4"/>
</dbReference>
<keyword evidence="1" id="KW-0677">Repeat</keyword>
<feature type="non-terminal residue" evidence="4">
    <location>
        <position position="1"/>
    </location>
</feature>
<dbReference type="AlphaFoldDB" id="A0A8H3WIH0"/>
<dbReference type="EMBL" id="WOWK01000026">
    <property type="protein sequence ID" value="KAF0327050.1"/>
    <property type="molecule type" value="Genomic_DNA"/>
</dbReference>